<dbReference type="SUPFAM" id="SSF52218">
    <property type="entry name" value="Flavoproteins"/>
    <property type="match status" value="1"/>
</dbReference>
<proteinExistence type="predicted"/>
<dbReference type="Proteomes" id="UP001484097">
    <property type="component" value="Unassembled WGS sequence"/>
</dbReference>
<dbReference type="PANTHER" id="PTHR38030:SF2">
    <property type="entry name" value="PROTOPORPHYRINOGEN IX DEHYDROGENASE [QUINONE]"/>
    <property type="match status" value="1"/>
</dbReference>
<name>A0ABV0IKS7_9MICC</name>
<feature type="domain" description="Flavodoxin-like" evidence="1">
    <location>
        <begin position="3"/>
        <end position="153"/>
    </location>
</feature>
<dbReference type="RefSeq" id="WP_309812640.1">
    <property type="nucleotide sequence ID" value="NZ_JBDXMX010000006.1"/>
</dbReference>
<dbReference type="PROSITE" id="PS50902">
    <property type="entry name" value="FLAVODOXIN_LIKE"/>
    <property type="match status" value="1"/>
</dbReference>
<accession>A0ABV0IKS7</accession>
<gene>
    <name evidence="2" type="ORF">ABDK96_13470</name>
</gene>
<reference evidence="2 3" key="1">
    <citation type="submission" date="2024-05" db="EMBL/GenBank/DDBJ databases">
        <authorList>
            <person name="Yi C."/>
        </authorList>
    </citation>
    <scope>NUCLEOTIDE SEQUENCE [LARGE SCALE GENOMIC DNA]</scope>
    <source>
        <strain evidence="2 3">XS13</strain>
    </source>
</reference>
<comment type="caution">
    <text evidence="2">The sequence shown here is derived from an EMBL/GenBank/DDBJ whole genome shotgun (WGS) entry which is preliminary data.</text>
</comment>
<keyword evidence="3" id="KW-1185">Reference proteome</keyword>
<sequence length="158" mass="16902">MTTLVVASSQHGSTREIAERIAQVLRVNKGVTTVVEDTKDAPKWLATVDAVVVALPVYGGSLDKAGKAFLDTHRAELADKSLFIAVSGGSPELDPKLQAVVDAYGARDTAYLRGAVTEEKLGFKDRLLIKLAKGQFGDFRNWDAVEAWGKSLAAHGAH</sequence>
<dbReference type="InterPro" id="IPR029039">
    <property type="entry name" value="Flavoprotein-like_sf"/>
</dbReference>
<dbReference type="InterPro" id="IPR052200">
    <property type="entry name" value="Protoporphyrinogen_IX_DH"/>
</dbReference>
<dbReference type="PANTHER" id="PTHR38030">
    <property type="entry name" value="PROTOPORPHYRINOGEN IX DEHYDROGENASE [MENAQUINONE]"/>
    <property type="match status" value="1"/>
</dbReference>
<protein>
    <submittedName>
        <fullName evidence="2">Flavodoxin domain-containing protein</fullName>
    </submittedName>
</protein>
<dbReference type="Gene3D" id="3.40.50.360">
    <property type="match status" value="1"/>
</dbReference>
<dbReference type="Pfam" id="PF12724">
    <property type="entry name" value="Flavodoxin_5"/>
    <property type="match status" value="1"/>
</dbReference>
<dbReference type="InterPro" id="IPR008254">
    <property type="entry name" value="Flavodoxin/NO_synth"/>
</dbReference>
<evidence type="ECO:0000259" key="1">
    <source>
        <dbReference type="PROSITE" id="PS50902"/>
    </source>
</evidence>
<dbReference type="EMBL" id="JBDXMX010000006">
    <property type="protein sequence ID" value="MEO9248690.1"/>
    <property type="molecule type" value="Genomic_DNA"/>
</dbReference>
<dbReference type="InterPro" id="IPR026816">
    <property type="entry name" value="Flavodoxin_dom"/>
</dbReference>
<evidence type="ECO:0000313" key="2">
    <source>
        <dbReference type="EMBL" id="MEO9248690.1"/>
    </source>
</evidence>
<organism evidence="2 3">
    <name type="scientific">Citricoccus nitrophenolicus</name>
    <dbReference type="NCBI Taxonomy" id="863575"/>
    <lineage>
        <taxon>Bacteria</taxon>
        <taxon>Bacillati</taxon>
        <taxon>Actinomycetota</taxon>
        <taxon>Actinomycetes</taxon>
        <taxon>Micrococcales</taxon>
        <taxon>Micrococcaceae</taxon>
        <taxon>Citricoccus</taxon>
    </lineage>
</organism>
<evidence type="ECO:0000313" key="3">
    <source>
        <dbReference type="Proteomes" id="UP001484097"/>
    </source>
</evidence>